<dbReference type="PANTHER" id="PTHR30273:SF2">
    <property type="entry name" value="PROTEIN FECR"/>
    <property type="match status" value="1"/>
</dbReference>
<keyword evidence="2" id="KW-1133">Transmembrane helix</keyword>
<accession>A0A518DN79</accession>
<keyword evidence="2" id="KW-0812">Transmembrane</keyword>
<organism evidence="4 5">
    <name type="scientific">Lignipirellula cremea</name>
    <dbReference type="NCBI Taxonomy" id="2528010"/>
    <lineage>
        <taxon>Bacteria</taxon>
        <taxon>Pseudomonadati</taxon>
        <taxon>Planctomycetota</taxon>
        <taxon>Planctomycetia</taxon>
        <taxon>Pirellulales</taxon>
        <taxon>Pirellulaceae</taxon>
        <taxon>Lignipirellula</taxon>
    </lineage>
</organism>
<gene>
    <name evidence="4" type="ORF">Pla8534_10770</name>
</gene>
<evidence type="ECO:0000256" key="2">
    <source>
        <dbReference type="SAM" id="Phobius"/>
    </source>
</evidence>
<dbReference type="AlphaFoldDB" id="A0A518DN79"/>
<dbReference type="Pfam" id="PF04773">
    <property type="entry name" value="FecR"/>
    <property type="match status" value="1"/>
</dbReference>
<protein>
    <submittedName>
        <fullName evidence="4">FecR protein</fullName>
    </submittedName>
</protein>
<evidence type="ECO:0000259" key="3">
    <source>
        <dbReference type="Pfam" id="PF04773"/>
    </source>
</evidence>
<name>A0A518DN79_9BACT</name>
<dbReference type="Proteomes" id="UP000317648">
    <property type="component" value="Chromosome"/>
</dbReference>
<dbReference type="PANTHER" id="PTHR30273">
    <property type="entry name" value="PERIPLASMIC SIGNAL SENSOR AND SIGMA FACTOR ACTIVATOR FECR-RELATED"/>
    <property type="match status" value="1"/>
</dbReference>
<dbReference type="RefSeq" id="WP_197443010.1">
    <property type="nucleotide sequence ID" value="NZ_CP036433.1"/>
</dbReference>
<feature type="domain" description="FecR protein" evidence="3">
    <location>
        <begin position="156"/>
        <end position="236"/>
    </location>
</feature>
<keyword evidence="2" id="KW-0472">Membrane</keyword>
<dbReference type="InterPro" id="IPR006860">
    <property type="entry name" value="FecR"/>
</dbReference>
<evidence type="ECO:0000256" key="1">
    <source>
        <dbReference type="SAM" id="MobiDB-lite"/>
    </source>
</evidence>
<dbReference type="GO" id="GO:0016989">
    <property type="term" value="F:sigma factor antagonist activity"/>
    <property type="evidence" value="ECO:0007669"/>
    <property type="project" value="TreeGrafter"/>
</dbReference>
<feature type="compositionally biased region" description="Polar residues" evidence="1">
    <location>
        <begin position="55"/>
        <end position="64"/>
    </location>
</feature>
<proteinExistence type="predicted"/>
<evidence type="ECO:0000313" key="5">
    <source>
        <dbReference type="Proteomes" id="UP000317648"/>
    </source>
</evidence>
<feature type="transmembrane region" description="Helical" evidence="2">
    <location>
        <begin position="87"/>
        <end position="110"/>
    </location>
</feature>
<dbReference type="InterPro" id="IPR012373">
    <property type="entry name" value="Ferrdict_sens_TM"/>
</dbReference>
<dbReference type="KEGG" id="lcre:Pla8534_10770"/>
<reference evidence="4 5" key="1">
    <citation type="submission" date="2019-02" db="EMBL/GenBank/DDBJ databases">
        <title>Deep-cultivation of Planctomycetes and their phenomic and genomic characterization uncovers novel biology.</title>
        <authorList>
            <person name="Wiegand S."/>
            <person name="Jogler M."/>
            <person name="Boedeker C."/>
            <person name="Pinto D."/>
            <person name="Vollmers J."/>
            <person name="Rivas-Marin E."/>
            <person name="Kohn T."/>
            <person name="Peeters S.H."/>
            <person name="Heuer A."/>
            <person name="Rast P."/>
            <person name="Oberbeckmann S."/>
            <person name="Bunk B."/>
            <person name="Jeske O."/>
            <person name="Meyerdierks A."/>
            <person name="Storesund J.E."/>
            <person name="Kallscheuer N."/>
            <person name="Luecker S."/>
            <person name="Lage O.M."/>
            <person name="Pohl T."/>
            <person name="Merkel B.J."/>
            <person name="Hornburger P."/>
            <person name="Mueller R.-W."/>
            <person name="Bruemmer F."/>
            <person name="Labrenz M."/>
            <person name="Spormann A.M."/>
            <person name="Op den Camp H."/>
            <person name="Overmann J."/>
            <person name="Amann R."/>
            <person name="Jetten M.S.M."/>
            <person name="Mascher T."/>
            <person name="Medema M.H."/>
            <person name="Devos D.P."/>
            <person name="Kaster A.-K."/>
            <person name="Ovreas L."/>
            <person name="Rohde M."/>
            <person name="Galperin M.Y."/>
            <person name="Jogler C."/>
        </authorList>
    </citation>
    <scope>NUCLEOTIDE SEQUENCE [LARGE SCALE GENOMIC DNA]</scope>
    <source>
        <strain evidence="4 5">Pla85_3_4</strain>
    </source>
</reference>
<keyword evidence="5" id="KW-1185">Reference proteome</keyword>
<feature type="region of interest" description="Disordered" evidence="1">
    <location>
        <begin position="55"/>
        <end position="80"/>
    </location>
</feature>
<sequence>MTPDAFQQSLDRLVLGDLSPAEHEAVSQWLKSNADARAAFRERMDLEASLRTWAAQSPLSPQDQTPDDAPSRPAPQLAARDAPRRSVFSWVSLSSGAALLLLLVASAWIMNAGLFAGPTPPTYVGVLRQQTDCAWKVAPITVAGRFALGSLSLASGAAELDFDSGSRLLLEGPCELVVKGRGSAELLAGSLVVRVTEVSRGFTLATPEAVIVDEGTEYAVSLTDEAAEIHVFDGSVLWLPTGQSPDPQNRIGAGEAGRFLRSRPSVRRRIPYDERQFVRRLEAEVKQQAGPGLLAYDGFENLAGQIRRDRRGIGWSGGWKPGGDARGQLATVIDAPADVVFGHARTGRRLLQLQTGEDIRRTFSAPWHPQPGTAMYVRLLLERAGGPGKAPAGRSLQATLEVVSPAGLPLGLVTFGVTSAGDPFLNSNDVITETAAPLVDGETCACLLKLLATEEGLLPFLRLYRPGETVDEIDPQVWTVTGSPCPPAGSITSLRIRVGQNADWRIDELTAWQVEAK</sequence>
<dbReference type="EMBL" id="CP036433">
    <property type="protein sequence ID" value="QDU93297.1"/>
    <property type="molecule type" value="Genomic_DNA"/>
</dbReference>
<evidence type="ECO:0000313" key="4">
    <source>
        <dbReference type="EMBL" id="QDU93297.1"/>
    </source>
</evidence>